<keyword evidence="3" id="KW-1185">Reference proteome</keyword>
<accession>A0A401RS58</accession>
<comment type="caution">
    <text evidence="2">The sequence shown here is derived from an EMBL/GenBank/DDBJ whole genome shotgun (WGS) entry which is preliminary data.</text>
</comment>
<dbReference type="EMBL" id="BEZZ01002021">
    <property type="protein sequence ID" value="GCC20980.1"/>
    <property type="molecule type" value="Genomic_DNA"/>
</dbReference>
<proteinExistence type="predicted"/>
<evidence type="ECO:0000313" key="3">
    <source>
        <dbReference type="Proteomes" id="UP000287033"/>
    </source>
</evidence>
<name>A0A401RS58_CHIPU</name>
<evidence type="ECO:0000256" key="1">
    <source>
        <dbReference type="SAM" id="MobiDB-lite"/>
    </source>
</evidence>
<sequence length="81" mass="8552">MTGGRAGQSAAGRPSNRVQGCARDGRERIRIGERGACARARAAVQLCWRPLTDRPPAPIAWRRRDVGGRAGPMGGGERAAS</sequence>
<feature type="region of interest" description="Disordered" evidence="1">
    <location>
        <begin position="1"/>
        <end position="24"/>
    </location>
</feature>
<evidence type="ECO:0000313" key="2">
    <source>
        <dbReference type="EMBL" id="GCC20980.1"/>
    </source>
</evidence>
<feature type="compositionally biased region" description="Gly residues" evidence="1">
    <location>
        <begin position="68"/>
        <end position="81"/>
    </location>
</feature>
<gene>
    <name evidence="2" type="ORF">chiPu_0019502</name>
</gene>
<dbReference type="AlphaFoldDB" id="A0A401RS58"/>
<reference evidence="2 3" key="1">
    <citation type="journal article" date="2018" name="Nat. Ecol. Evol.">
        <title>Shark genomes provide insights into elasmobranch evolution and the origin of vertebrates.</title>
        <authorList>
            <person name="Hara Y"/>
            <person name="Yamaguchi K"/>
            <person name="Onimaru K"/>
            <person name="Kadota M"/>
            <person name="Koyanagi M"/>
            <person name="Keeley SD"/>
            <person name="Tatsumi K"/>
            <person name="Tanaka K"/>
            <person name="Motone F"/>
            <person name="Kageyama Y"/>
            <person name="Nozu R"/>
            <person name="Adachi N"/>
            <person name="Nishimura O"/>
            <person name="Nakagawa R"/>
            <person name="Tanegashima C"/>
            <person name="Kiyatake I"/>
            <person name="Matsumoto R"/>
            <person name="Murakumo K"/>
            <person name="Nishida K"/>
            <person name="Terakita A"/>
            <person name="Kuratani S"/>
            <person name="Sato K"/>
            <person name="Hyodo S Kuraku.S."/>
        </authorList>
    </citation>
    <scope>NUCLEOTIDE SEQUENCE [LARGE SCALE GENOMIC DNA]</scope>
</reference>
<feature type="region of interest" description="Disordered" evidence="1">
    <location>
        <begin position="53"/>
        <end position="81"/>
    </location>
</feature>
<dbReference type="Proteomes" id="UP000287033">
    <property type="component" value="Unassembled WGS sequence"/>
</dbReference>
<organism evidence="2 3">
    <name type="scientific">Chiloscyllium punctatum</name>
    <name type="common">Brownbanded bambooshark</name>
    <name type="synonym">Hemiscyllium punctatum</name>
    <dbReference type="NCBI Taxonomy" id="137246"/>
    <lineage>
        <taxon>Eukaryota</taxon>
        <taxon>Metazoa</taxon>
        <taxon>Chordata</taxon>
        <taxon>Craniata</taxon>
        <taxon>Vertebrata</taxon>
        <taxon>Chondrichthyes</taxon>
        <taxon>Elasmobranchii</taxon>
        <taxon>Galeomorphii</taxon>
        <taxon>Galeoidea</taxon>
        <taxon>Orectolobiformes</taxon>
        <taxon>Hemiscylliidae</taxon>
        <taxon>Chiloscyllium</taxon>
    </lineage>
</organism>
<protein>
    <submittedName>
        <fullName evidence="2">Uncharacterized protein</fullName>
    </submittedName>
</protein>